<evidence type="ECO:0000313" key="2">
    <source>
        <dbReference type="EMBL" id="RIA99320.1"/>
    </source>
</evidence>
<gene>
    <name evidence="2" type="ORF">C1645_747413</name>
</gene>
<dbReference type="OrthoDB" id="2401276at2759"/>
<proteinExistence type="predicted"/>
<feature type="signal peptide" evidence="1">
    <location>
        <begin position="1"/>
        <end position="20"/>
    </location>
</feature>
<feature type="non-terminal residue" evidence="2">
    <location>
        <position position="124"/>
    </location>
</feature>
<name>A0A397TM53_9GLOM</name>
<reference evidence="2 3" key="1">
    <citation type="submission" date="2018-06" db="EMBL/GenBank/DDBJ databases">
        <title>Comparative genomics reveals the genomic features of Rhizophagus irregularis, R. cerebriforme, R. diaphanum and Gigaspora rosea, and their symbiotic lifestyle signature.</title>
        <authorList>
            <person name="Morin E."/>
            <person name="San Clemente H."/>
            <person name="Chen E.C.H."/>
            <person name="De La Providencia I."/>
            <person name="Hainaut M."/>
            <person name="Kuo A."/>
            <person name="Kohler A."/>
            <person name="Murat C."/>
            <person name="Tang N."/>
            <person name="Roy S."/>
            <person name="Loubradou J."/>
            <person name="Henrissat B."/>
            <person name="Grigoriev I.V."/>
            <person name="Corradi N."/>
            <person name="Roux C."/>
            <person name="Martin F.M."/>
        </authorList>
    </citation>
    <scope>NUCLEOTIDE SEQUENCE [LARGE SCALE GENOMIC DNA]</scope>
    <source>
        <strain evidence="2 3">DAOM 227022</strain>
    </source>
</reference>
<comment type="caution">
    <text evidence="2">The sequence shown here is derived from an EMBL/GenBank/DDBJ whole genome shotgun (WGS) entry which is preliminary data.</text>
</comment>
<protein>
    <submittedName>
        <fullName evidence="2">Uncharacterized protein</fullName>
    </submittedName>
</protein>
<evidence type="ECO:0000313" key="3">
    <source>
        <dbReference type="Proteomes" id="UP000265703"/>
    </source>
</evidence>
<keyword evidence="3" id="KW-1185">Reference proteome</keyword>
<keyword evidence="1" id="KW-0732">Signal</keyword>
<feature type="chain" id="PRO_5017253579" evidence="1">
    <location>
        <begin position="21"/>
        <end position="124"/>
    </location>
</feature>
<sequence length="124" mass="14031">MYKLNIILILCLCAAIFTFAVPLDMTSHSSSSLTSRSAMPLNLTPNASAIRQSKKRRGLIIPTLDLTESEAENPSTIKNRMIKRDPIDYTVDPTSKDSIVHTKRAQKKARRSFVWKIDDNIKRN</sequence>
<dbReference type="Proteomes" id="UP000265703">
    <property type="component" value="Unassembled WGS sequence"/>
</dbReference>
<dbReference type="EMBL" id="QKYT01000005">
    <property type="protein sequence ID" value="RIA99320.1"/>
    <property type="molecule type" value="Genomic_DNA"/>
</dbReference>
<evidence type="ECO:0000256" key="1">
    <source>
        <dbReference type="SAM" id="SignalP"/>
    </source>
</evidence>
<dbReference type="AlphaFoldDB" id="A0A397TM53"/>
<organism evidence="2 3">
    <name type="scientific">Glomus cerebriforme</name>
    <dbReference type="NCBI Taxonomy" id="658196"/>
    <lineage>
        <taxon>Eukaryota</taxon>
        <taxon>Fungi</taxon>
        <taxon>Fungi incertae sedis</taxon>
        <taxon>Mucoromycota</taxon>
        <taxon>Glomeromycotina</taxon>
        <taxon>Glomeromycetes</taxon>
        <taxon>Glomerales</taxon>
        <taxon>Glomeraceae</taxon>
        <taxon>Glomus</taxon>
    </lineage>
</organism>
<accession>A0A397TM53</accession>